<dbReference type="Proteomes" id="UP001163046">
    <property type="component" value="Unassembled WGS sequence"/>
</dbReference>
<accession>A0A9W9ZF64</accession>
<evidence type="ECO:0000313" key="2">
    <source>
        <dbReference type="Proteomes" id="UP001163046"/>
    </source>
</evidence>
<gene>
    <name evidence="1" type="ORF">OS493_018823</name>
</gene>
<evidence type="ECO:0000313" key="1">
    <source>
        <dbReference type="EMBL" id="KAJ7379029.1"/>
    </source>
</evidence>
<reference evidence="1" key="1">
    <citation type="submission" date="2023-01" db="EMBL/GenBank/DDBJ databases">
        <title>Genome assembly of the deep-sea coral Lophelia pertusa.</title>
        <authorList>
            <person name="Herrera S."/>
            <person name="Cordes E."/>
        </authorList>
    </citation>
    <scope>NUCLEOTIDE SEQUENCE</scope>
    <source>
        <strain evidence="1">USNM1676648</strain>
        <tissue evidence="1">Polyp</tissue>
    </source>
</reference>
<keyword evidence="2" id="KW-1185">Reference proteome</keyword>
<dbReference type="AlphaFoldDB" id="A0A9W9ZF64"/>
<proteinExistence type="predicted"/>
<comment type="caution">
    <text evidence="1">The sequence shown here is derived from an EMBL/GenBank/DDBJ whole genome shotgun (WGS) entry which is preliminary data.</text>
</comment>
<dbReference type="EMBL" id="MU826360">
    <property type="protein sequence ID" value="KAJ7379029.1"/>
    <property type="molecule type" value="Genomic_DNA"/>
</dbReference>
<sequence length="97" mass="10975">MPRKQIQISIDLVEAALAHRQFLQLVDELQACMPDHMSRMLSGDMSCSGFHSLPSPALRKSQPHSTLLGCGMSTCCRPSTMKWTAMKLSPLWWIIRF</sequence>
<protein>
    <submittedName>
        <fullName evidence="1">Uncharacterized protein</fullName>
    </submittedName>
</protein>
<name>A0A9W9ZF64_9CNID</name>
<organism evidence="1 2">
    <name type="scientific">Desmophyllum pertusum</name>
    <dbReference type="NCBI Taxonomy" id="174260"/>
    <lineage>
        <taxon>Eukaryota</taxon>
        <taxon>Metazoa</taxon>
        <taxon>Cnidaria</taxon>
        <taxon>Anthozoa</taxon>
        <taxon>Hexacorallia</taxon>
        <taxon>Scleractinia</taxon>
        <taxon>Caryophylliina</taxon>
        <taxon>Caryophylliidae</taxon>
        <taxon>Desmophyllum</taxon>
    </lineage>
</organism>